<reference evidence="1" key="2">
    <citation type="journal article" date="2015" name="Fish Shellfish Immunol.">
        <title>Early steps in the European eel (Anguilla anguilla)-Vibrio vulnificus interaction in the gills: Role of the RtxA13 toxin.</title>
        <authorList>
            <person name="Callol A."/>
            <person name="Pajuelo D."/>
            <person name="Ebbesson L."/>
            <person name="Teles M."/>
            <person name="MacKenzie S."/>
            <person name="Amaro C."/>
        </authorList>
    </citation>
    <scope>NUCLEOTIDE SEQUENCE</scope>
</reference>
<protein>
    <submittedName>
        <fullName evidence="1">Uncharacterized protein</fullName>
    </submittedName>
</protein>
<sequence length="33" mass="3570">MSSLLRMILTATSWLAPAKSLARITLLNTPCPV</sequence>
<accession>A0A0E9VJQ4</accession>
<dbReference type="AlphaFoldDB" id="A0A0E9VJQ4"/>
<organism evidence="1">
    <name type="scientific">Anguilla anguilla</name>
    <name type="common">European freshwater eel</name>
    <name type="synonym">Muraena anguilla</name>
    <dbReference type="NCBI Taxonomy" id="7936"/>
    <lineage>
        <taxon>Eukaryota</taxon>
        <taxon>Metazoa</taxon>
        <taxon>Chordata</taxon>
        <taxon>Craniata</taxon>
        <taxon>Vertebrata</taxon>
        <taxon>Euteleostomi</taxon>
        <taxon>Actinopterygii</taxon>
        <taxon>Neopterygii</taxon>
        <taxon>Teleostei</taxon>
        <taxon>Anguilliformes</taxon>
        <taxon>Anguillidae</taxon>
        <taxon>Anguilla</taxon>
    </lineage>
</organism>
<reference evidence="1" key="1">
    <citation type="submission" date="2014-11" db="EMBL/GenBank/DDBJ databases">
        <authorList>
            <person name="Amaro Gonzalez C."/>
        </authorList>
    </citation>
    <scope>NUCLEOTIDE SEQUENCE</scope>
</reference>
<dbReference type="EMBL" id="GBXM01030223">
    <property type="protein sequence ID" value="JAH78354.1"/>
    <property type="molecule type" value="Transcribed_RNA"/>
</dbReference>
<proteinExistence type="predicted"/>
<evidence type="ECO:0000313" key="1">
    <source>
        <dbReference type="EMBL" id="JAH78354.1"/>
    </source>
</evidence>
<name>A0A0E9VJQ4_ANGAN</name>